<comment type="similarity">
    <text evidence="1">Belongs to the AHA1 family.</text>
</comment>
<dbReference type="EMBL" id="BMIL01000004">
    <property type="protein sequence ID" value="GGC62542.1"/>
    <property type="molecule type" value="Genomic_DNA"/>
</dbReference>
<evidence type="ECO:0000256" key="1">
    <source>
        <dbReference type="ARBA" id="ARBA00006817"/>
    </source>
</evidence>
<keyword evidence="4" id="KW-1185">Reference proteome</keyword>
<evidence type="ECO:0000313" key="3">
    <source>
        <dbReference type="EMBL" id="GGC62542.1"/>
    </source>
</evidence>
<evidence type="ECO:0000313" key="4">
    <source>
        <dbReference type="Proteomes" id="UP000651668"/>
    </source>
</evidence>
<dbReference type="Gene3D" id="3.30.530.20">
    <property type="match status" value="1"/>
</dbReference>
<gene>
    <name evidence="3" type="ORF">GCM10011387_15200</name>
</gene>
<comment type="caution">
    <text evidence="3">The sequence shown here is derived from an EMBL/GenBank/DDBJ whole genome shotgun (WGS) entry which is preliminary data.</text>
</comment>
<dbReference type="SUPFAM" id="SSF55961">
    <property type="entry name" value="Bet v1-like"/>
    <property type="match status" value="1"/>
</dbReference>
<dbReference type="Proteomes" id="UP000651668">
    <property type="component" value="Unassembled WGS sequence"/>
</dbReference>
<feature type="domain" description="Activator of Hsp90 ATPase homologue 1/2-like C-terminal" evidence="2">
    <location>
        <begin position="1"/>
        <end position="99"/>
    </location>
</feature>
<reference evidence="3" key="1">
    <citation type="journal article" date="2014" name="Int. J. Syst. Evol. Microbiol.">
        <title>Complete genome sequence of Corynebacterium casei LMG S-19264T (=DSM 44701T), isolated from a smear-ripened cheese.</title>
        <authorList>
            <consortium name="US DOE Joint Genome Institute (JGI-PGF)"/>
            <person name="Walter F."/>
            <person name="Albersmeier A."/>
            <person name="Kalinowski J."/>
            <person name="Ruckert C."/>
        </authorList>
    </citation>
    <scope>NUCLEOTIDE SEQUENCE</scope>
    <source>
        <strain evidence="3">CGMCC 1.15343</strain>
    </source>
</reference>
<sequence>MDFREGGQFKMSFVNFTTGTAQSFGGTFQEIRTDEFIRYSDKFDDPNLPGEMTTTISIHAVSAGTDLKIEQSGIPEVIPPEMCYIGWQECLDKLKRLVEPEIPDAP</sequence>
<organism evidence="3 4">
    <name type="scientific">Pedobacter quisquiliarum</name>
    <dbReference type="NCBI Taxonomy" id="1834438"/>
    <lineage>
        <taxon>Bacteria</taxon>
        <taxon>Pseudomonadati</taxon>
        <taxon>Bacteroidota</taxon>
        <taxon>Sphingobacteriia</taxon>
        <taxon>Sphingobacteriales</taxon>
        <taxon>Sphingobacteriaceae</taxon>
        <taxon>Pedobacter</taxon>
    </lineage>
</organism>
<reference evidence="3" key="2">
    <citation type="submission" date="2020-09" db="EMBL/GenBank/DDBJ databases">
        <authorList>
            <person name="Sun Q."/>
            <person name="Zhou Y."/>
        </authorList>
    </citation>
    <scope>NUCLEOTIDE SEQUENCE</scope>
    <source>
        <strain evidence="3">CGMCC 1.15343</strain>
    </source>
</reference>
<dbReference type="InterPro" id="IPR023393">
    <property type="entry name" value="START-like_dom_sf"/>
</dbReference>
<protein>
    <recommendedName>
        <fullName evidence="2">Activator of Hsp90 ATPase homologue 1/2-like C-terminal domain-containing protein</fullName>
    </recommendedName>
</protein>
<name>A0A916U8J3_9SPHI</name>
<dbReference type="Pfam" id="PF08327">
    <property type="entry name" value="AHSA1"/>
    <property type="match status" value="1"/>
</dbReference>
<evidence type="ECO:0000259" key="2">
    <source>
        <dbReference type="Pfam" id="PF08327"/>
    </source>
</evidence>
<proteinExistence type="inferred from homology"/>
<dbReference type="AlphaFoldDB" id="A0A916U8J3"/>
<accession>A0A916U8J3</accession>
<dbReference type="InterPro" id="IPR013538">
    <property type="entry name" value="ASHA1/2-like_C"/>
</dbReference>